<evidence type="ECO:0000313" key="3">
    <source>
        <dbReference type="Proteomes" id="UP001168821"/>
    </source>
</evidence>
<feature type="transmembrane region" description="Helical" evidence="1">
    <location>
        <begin position="270"/>
        <end position="291"/>
    </location>
</feature>
<accession>A0AA38IVU2</accession>
<comment type="caution">
    <text evidence="2">The sequence shown here is derived from an EMBL/GenBank/DDBJ whole genome shotgun (WGS) entry which is preliminary data.</text>
</comment>
<evidence type="ECO:0000256" key="1">
    <source>
        <dbReference type="SAM" id="Phobius"/>
    </source>
</evidence>
<gene>
    <name evidence="2" type="ORF">Zmor_008188</name>
</gene>
<feature type="transmembrane region" description="Helical" evidence="1">
    <location>
        <begin position="242"/>
        <end position="263"/>
    </location>
</feature>
<feature type="transmembrane region" description="Helical" evidence="1">
    <location>
        <begin position="186"/>
        <end position="206"/>
    </location>
</feature>
<feature type="transmembrane region" description="Helical" evidence="1">
    <location>
        <begin position="48"/>
        <end position="70"/>
    </location>
</feature>
<keyword evidence="1" id="KW-0812">Transmembrane</keyword>
<reference evidence="2" key="1">
    <citation type="journal article" date="2023" name="G3 (Bethesda)">
        <title>Whole genome assemblies of Zophobas morio and Tenebrio molitor.</title>
        <authorList>
            <person name="Kaur S."/>
            <person name="Stinson S.A."/>
            <person name="diCenzo G.C."/>
        </authorList>
    </citation>
    <scope>NUCLEOTIDE SEQUENCE</scope>
    <source>
        <strain evidence="2">QUZm001</strain>
    </source>
</reference>
<dbReference type="EMBL" id="JALNTZ010000002">
    <property type="protein sequence ID" value="KAJ3663975.1"/>
    <property type="molecule type" value="Genomic_DNA"/>
</dbReference>
<organism evidence="2 3">
    <name type="scientific">Zophobas morio</name>
    <dbReference type="NCBI Taxonomy" id="2755281"/>
    <lineage>
        <taxon>Eukaryota</taxon>
        <taxon>Metazoa</taxon>
        <taxon>Ecdysozoa</taxon>
        <taxon>Arthropoda</taxon>
        <taxon>Hexapoda</taxon>
        <taxon>Insecta</taxon>
        <taxon>Pterygota</taxon>
        <taxon>Neoptera</taxon>
        <taxon>Endopterygota</taxon>
        <taxon>Coleoptera</taxon>
        <taxon>Polyphaga</taxon>
        <taxon>Cucujiformia</taxon>
        <taxon>Tenebrionidae</taxon>
        <taxon>Zophobas</taxon>
    </lineage>
</organism>
<name>A0AA38IVU2_9CUCU</name>
<dbReference type="Proteomes" id="UP001168821">
    <property type="component" value="Unassembled WGS sequence"/>
</dbReference>
<sequence>MATTSCLVCIYESTLDIARHFSPIKRHCPYPTLNLTHKPTYTVSTLSLYANLLILVIFLLSTIPYVPVILTNVCQNQRSLCLFMTSDEIYIISNSAMTTMLLVKIRSCCQELEAWSSMVLHQSHYGLEDAVGTKGAKNLLRIKQISSITNAFWTIYGSIIFFFLPWPDTMPWNFFRKSALLYYAAVQWHMTMELWLNFLLIGRLLAAVRTTLTREKFFPKYSLVVLGINHIVSLSVRLVTKFLITSTFTAVVYLIFSISALFYHADLSGVAVLMLHTRAIYFGSLMVMVYYTHDRYLKDKVSEELITR</sequence>
<proteinExistence type="predicted"/>
<keyword evidence="1" id="KW-1133">Transmembrane helix</keyword>
<feature type="transmembrane region" description="Helical" evidence="1">
    <location>
        <begin position="147"/>
        <end position="166"/>
    </location>
</feature>
<keyword evidence="1" id="KW-0472">Membrane</keyword>
<evidence type="ECO:0000313" key="2">
    <source>
        <dbReference type="EMBL" id="KAJ3663975.1"/>
    </source>
</evidence>
<keyword evidence="3" id="KW-1185">Reference proteome</keyword>
<dbReference type="AlphaFoldDB" id="A0AA38IVU2"/>
<protein>
    <submittedName>
        <fullName evidence="2">Uncharacterized protein</fullName>
    </submittedName>
</protein>